<dbReference type="OrthoDB" id="2564267at2759"/>
<dbReference type="AlphaFoldDB" id="A0A9P6B874"/>
<feature type="region of interest" description="Disordered" evidence="1">
    <location>
        <begin position="32"/>
        <end position="250"/>
    </location>
</feature>
<reference evidence="2" key="1">
    <citation type="journal article" date="2020" name="Nat. Commun.">
        <title>Large-scale genome sequencing of mycorrhizal fungi provides insights into the early evolution of symbiotic traits.</title>
        <authorList>
            <person name="Miyauchi S."/>
            <person name="Kiss E."/>
            <person name="Kuo A."/>
            <person name="Drula E."/>
            <person name="Kohler A."/>
            <person name="Sanchez-Garcia M."/>
            <person name="Morin E."/>
            <person name="Andreopoulos B."/>
            <person name="Barry K.W."/>
            <person name="Bonito G."/>
            <person name="Buee M."/>
            <person name="Carver A."/>
            <person name="Chen C."/>
            <person name="Cichocki N."/>
            <person name="Clum A."/>
            <person name="Culley D."/>
            <person name="Crous P.W."/>
            <person name="Fauchery L."/>
            <person name="Girlanda M."/>
            <person name="Hayes R.D."/>
            <person name="Keri Z."/>
            <person name="LaButti K."/>
            <person name="Lipzen A."/>
            <person name="Lombard V."/>
            <person name="Magnuson J."/>
            <person name="Maillard F."/>
            <person name="Murat C."/>
            <person name="Nolan M."/>
            <person name="Ohm R.A."/>
            <person name="Pangilinan J."/>
            <person name="Pereira M.F."/>
            <person name="Perotto S."/>
            <person name="Peter M."/>
            <person name="Pfister S."/>
            <person name="Riley R."/>
            <person name="Sitrit Y."/>
            <person name="Stielow J.B."/>
            <person name="Szollosi G."/>
            <person name="Zifcakova L."/>
            <person name="Stursova M."/>
            <person name="Spatafora J.W."/>
            <person name="Tedersoo L."/>
            <person name="Vaario L.M."/>
            <person name="Yamada A."/>
            <person name="Yan M."/>
            <person name="Wang P."/>
            <person name="Xu J."/>
            <person name="Bruns T."/>
            <person name="Baldrian P."/>
            <person name="Vilgalys R."/>
            <person name="Dunand C."/>
            <person name="Henrissat B."/>
            <person name="Grigoriev I.V."/>
            <person name="Hibbett D."/>
            <person name="Nagy L.G."/>
            <person name="Martin F.M."/>
        </authorList>
    </citation>
    <scope>NUCLEOTIDE SEQUENCE</scope>
    <source>
        <strain evidence="2">UP504</strain>
    </source>
</reference>
<sequence length="366" mass="39732">MSTAKTRSSVFGVDTVWQKEQAKLALIEQAEREEAEKRRRDEERKPSKKGKGKKRSTIPQEEPTLPEEALQDSRPSTLFLPALPEVPIVTSRPIPRARRERDAEGSDDEGHGAPERRRHSAATLGVKGWFAGSSDDEDERQGGPSRGPGGRSSAVPRASSGSRLPPVADGSDDEDIPLSTHINRVLSTGAVPRLPVPPDDDSEEDEPLVNTKSRLSVAPSTLLDPAKSVLTQSPDDDDDDNIPLGLRAPPRDLGLKPLGLKVVGAATPEQHRQQQYNHMLLQQQQQQQQQQMYMQQMAQNSIANFPVMGGMMQPSTFGPVFGMSPGPAMFGQAMPMMPHMTGISNPDAGKIGRVDAWRKGVAGGLS</sequence>
<name>A0A9P6B874_9AGAM</name>
<evidence type="ECO:0000313" key="3">
    <source>
        <dbReference type="Proteomes" id="UP000886523"/>
    </source>
</evidence>
<accession>A0A9P6B874</accession>
<dbReference type="Proteomes" id="UP000886523">
    <property type="component" value="Unassembled WGS sequence"/>
</dbReference>
<protein>
    <submittedName>
        <fullName evidence="2">Uncharacterized protein</fullName>
    </submittedName>
</protein>
<evidence type="ECO:0000313" key="2">
    <source>
        <dbReference type="EMBL" id="KAF9519057.1"/>
    </source>
</evidence>
<evidence type="ECO:0000256" key="1">
    <source>
        <dbReference type="SAM" id="MobiDB-lite"/>
    </source>
</evidence>
<gene>
    <name evidence="2" type="ORF">BS47DRAFT_1337611</name>
</gene>
<organism evidence="2 3">
    <name type="scientific">Hydnum rufescens UP504</name>
    <dbReference type="NCBI Taxonomy" id="1448309"/>
    <lineage>
        <taxon>Eukaryota</taxon>
        <taxon>Fungi</taxon>
        <taxon>Dikarya</taxon>
        <taxon>Basidiomycota</taxon>
        <taxon>Agaricomycotina</taxon>
        <taxon>Agaricomycetes</taxon>
        <taxon>Cantharellales</taxon>
        <taxon>Hydnaceae</taxon>
        <taxon>Hydnum</taxon>
    </lineage>
</organism>
<feature type="compositionally biased region" description="Acidic residues" evidence="1">
    <location>
        <begin position="198"/>
        <end position="207"/>
    </location>
</feature>
<keyword evidence="3" id="KW-1185">Reference proteome</keyword>
<comment type="caution">
    <text evidence="2">The sequence shown here is derived from an EMBL/GenBank/DDBJ whole genome shotgun (WGS) entry which is preliminary data.</text>
</comment>
<feature type="compositionally biased region" description="Basic and acidic residues" evidence="1">
    <location>
        <begin position="97"/>
        <end position="115"/>
    </location>
</feature>
<feature type="compositionally biased region" description="Basic residues" evidence="1">
    <location>
        <begin position="46"/>
        <end position="56"/>
    </location>
</feature>
<proteinExistence type="predicted"/>
<feature type="compositionally biased region" description="Basic and acidic residues" evidence="1">
    <location>
        <begin position="32"/>
        <end position="45"/>
    </location>
</feature>
<dbReference type="EMBL" id="MU128920">
    <property type="protein sequence ID" value="KAF9519057.1"/>
    <property type="molecule type" value="Genomic_DNA"/>
</dbReference>